<dbReference type="InterPro" id="IPR013783">
    <property type="entry name" value="Ig-like_fold"/>
</dbReference>
<dbReference type="RefSeq" id="WP_245757090.1">
    <property type="nucleotide sequence ID" value="NZ_FNON01000001.1"/>
</dbReference>
<accession>A0A1H2SNK5</accession>
<feature type="chain" id="PRO_5011513027" description="Fibronectin type-III domain-containing protein" evidence="1">
    <location>
        <begin position="29"/>
        <end position="546"/>
    </location>
</feature>
<dbReference type="STRING" id="589385.SAMN05421504_101289"/>
<name>A0A1H2SNK5_9PSEU</name>
<evidence type="ECO:0000313" key="2">
    <source>
        <dbReference type="EMBL" id="SDW33243.1"/>
    </source>
</evidence>
<dbReference type="GO" id="GO:0005975">
    <property type="term" value="P:carbohydrate metabolic process"/>
    <property type="evidence" value="ECO:0007669"/>
    <property type="project" value="UniProtKB-ARBA"/>
</dbReference>
<dbReference type="Pfam" id="PF17164">
    <property type="entry name" value="DUF5122"/>
    <property type="match status" value="1"/>
</dbReference>
<evidence type="ECO:0008006" key="4">
    <source>
        <dbReference type="Google" id="ProtNLM"/>
    </source>
</evidence>
<reference evidence="2 3" key="1">
    <citation type="submission" date="2016-10" db="EMBL/GenBank/DDBJ databases">
        <authorList>
            <person name="de Groot N.N."/>
        </authorList>
    </citation>
    <scope>NUCLEOTIDE SEQUENCE [LARGE SCALE GENOMIC DNA]</scope>
    <source>
        <strain evidence="2 3">CPCC 202699</strain>
    </source>
</reference>
<dbReference type="InterPro" id="IPR013431">
    <property type="entry name" value="Delta_60_rpt"/>
</dbReference>
<feature type="signal peptide" evidence="1">
    <location>
        <begin position="1"/>
        <end position="28"/>
    </location>
</feature>
<dbReference type="EMBL" id="FNON01000001">
    <property type="protein sequence ID" value="SDW33243.1"/>
    <property type="molecule type" value="Genomic_DNA"/>
</dbReference>
<keyword evidence="3" id="KW-1185">Reference proteome</keyword>
<proteinExistence type="predicted"/>
<evidence type="ECO:0000256" key="1">
    <source>
        <dbReference type="SAM" id="SignalP"/>
    </source>
</evidence>
<sequence>MFRIRKQACALVTLLTGAALATAVPATAADLPVAVTAGAMAAPQVDGIVFTVAIVGDTVFAGGRFSKARPAGVAPGGPGEVDRHNLLAFSLSTGKLLPWAPDVSGSQYTSGTNPGPFCKTVGASTYVCDTVFRIKKSPDNTRIYVGGDFDKINGQWRSRLAAFDIDDGTLALDFKPAVAGRVRGIAVTQDTVYAGGGFKKVNGINRDKLAAFAFDGTMRDWAPTADAEVYALAPAPEFGRVLIGGQFDKVNGVTHHAWNAVDAFTGADAPWSDKLGVNDVITDIVTDGTTAYAGGFNSIGPDVRYEGRVAVDIESGDLNWSDGCYGDTQAVTVSRGVLYSASHTHDCSAINAAPENGPIDYYRLVAETAAATGEAAADVNTVHAGDPIPEMLPWFPNTNAGPADSYWKNGTWALDSNDKYVVAGGEFTTVNGKAQQGLVRFAARGVPGAVNKGPQTPFRAPSLEKDDEGSVLVTWTGTWDAQNSDITYRVYRVGVSAPLYEETQPSRPWELPEMSYLDRDAPGGGSYYIRAVDADGVVIGSPQASI</sequence>
<dbReference type="InterPro" id="IPR011047">
    <property type="entry name" value="Quinoprotein_ADH-like_sf"/>
</dbReference>
<keyword evidence="1" id="KW-0732">Signal</keyword>
<organism evidence="2 3">
    <name type="scientific">Amycolatopsis xylanica</name>
    <dbReference type="NCBI Taxonomy" id="589385"/>
    <lineage>
        <taxon>Bacteria</taxon>
        <taxon>Bacillati</taxon>
        <taxon>Actinomycetota</taxon>
        <taxon>Actinomycetes</taxon>
        <taxon>Pseudonocardiales</taxon>
        <taxon>Pseudonocardiaceae</taxon>
        <taxon>Amycolatopsis</taxon>
    </lineage>
</organism>
<dbReference type="AlphaFoldDB" id="A0A1H2SNK5"/>
<dbReference type="Gene3D" id="2.60.40.10">
    <property type="entry name" value="Immunoglobulins"/>
    <property type="match status" value="1"/>
</dbReference>
<evidence type="ECO:0000313" key="3">
    <source>
        <dbReference type="Proteomes" id="UP000199515"/>
    </source>
</evidence>
<gene>
    <name evidence="2" type="ORF">SAMN05421504_101289</name>
</gene>
<dbReference type="Proteomes" id="UP000199515">
    <property type="component" value="Unassembled WGS sequence"/>
</dbReference>
<dbReference type="SUPFAM" id="SSF50998">
    <property type="entry name" value="Quinoprotein alcohol dehydrogenase-like"/>
    <property type="match status" value="1"/>
</dbReference>
<protein>
    <recommendedName>
        <fullName evidence="4">Fibronectin type-III domain-containing protein</fullName>
    </recommendedName>
</protein>